<dbReference type="InterPro" id="IPR029460">
    <property type="entry name" value="DNAPol_HHH"/>
</dbReference>
<feature type="domain" description="Bacterial DNA polymerase III alpha subunit NTPase" evidence="9">
    <location>
        <begin position="692"/>
        <end position="951"/>
    </location>
</feature>
<dbReference type="RefSeq" id="WP_107288892.1">
    <property type="nucleotide sequence ID" value="NZ_PYNF01000002.1"/>
</dbReference>
<evidence type="ECO:0000256" key="1">
    <source>
        <dbReference type="ARBA" id="ARBA00012417"/>
    </source>
</evidence>
<evidence type="ECO:0000259" key="8">
    <source>
        <dbReference type="Pfam" id="PF02811"/>
    </source>
</evidence>
<evidence type="ECO:0000313" key="12">
    <source>
        <dbReference type="EMBL" id="PSV01165.1"/>
    </source>
</evidence>
<accession>A0A2T3KN46</accession>
<dbReference type="Pfam" id="PF02811">
    <property type="entry name" value="PHP"/>
    <property type="match status" value="1"/>
</dbReference>
<dbReference type="GO" id="GO:0008408">
    <property type="term" value="F:3'-5' exonuclease activity"/>
    <property type="evidence" value="ECO:0007669"/>
    <property type="project" value="InterPro"/>
</dbReference>
<sequence>MGINTMGADVAIVRTHHSYHEGSGVVKKYVAKAADAGIKNLIMADRTVMSDAINFYKACNSASINPVMGLLLSIFDEAEIMSSQYSMNAPIFKVVETLFTVCVAETFQKGDIASVFKDLETSFILPMMDKGFVKQKSNLSEVKKSTELLAAFLKVFKKEDLAKDILLMKDGISNSAFRAKLTGSTLFGESIEQIAPHPFYELYNLHLTDSLVCKQLGLSADCNVSHEETLSSIELIIPAYETFLISKKTKKKDTIEDFLKREYVPYKKVQEFSLLIADRKDISIKNLTDVIGAVKKLEKCTTGTKTAARELLYDIFSVPENKMLLNNLTKKDKEYIDLYLSEADSTLSLLNTVSTSSSDANALSAISEVYESYKYLVNNNFVSKITASDEHVCSKSYKALFLCLRSPVLFTQYIEKTEDIYPDITVFAKDQQGWKNLIMLSSTAFVNGQQPGMITLDGAKRAINSYPKITLKDLSSYKDGLCAVLGLEDDPIWKAIVNGQDVDAVVDKFKNIFGENIFFAIQHSNTSVDGNREILESKVNKHLISLSIKHSVIAFAANNAYYVNADDYDIHDAKSAELLGELANSKCRSMRFGHGNYLRTSSEMNDAFSGTPELLHNMRKLCDSLGINGNHLCIELDKPILPLFPIPDGYSQFEWMSHLATQGVEDKFGRRVKRLFGTISSNEIPEDRKLEYSTLRMEYFDRLDTELRIIDDMGFNGYFLIVAEFINWSKENGIPVGHGRGSGAGSIVAWGLDITDVDPIRYSLLFERFLNPERVSMPDFDVDFGSGFHPVTGEFMDRDAVIKHVQDSYNNPDNLFPSVGQIATHGLLSPKSAFKAFSRTTQKAVRYADELCKLVGDDPSQQKIKCCLENENILYRMNREPYIAELVRLATKAEGLKQNSGMHAGGVCIARGTLTDHTPIMIDIREPTKIVSQFDKYGVEEGGLVKFDFLGLFYLTIMEYAKKYIKDYRDIKIDLRDLCYEDDNVFALLKNGNSHGIFQVESEGMRKLLQRLLCDNMEELSALLALYRPGPLQSGMVDNFIARKHGKEEVSYPHSKYQHELLQPILEPTYGVILYQEQVMQIAQALAGYSLGEADMLRRAMGKKKPEEMEKQRSVFKEGAQSKGVDPDLAMKIFDLVEKFAGYGFNKSHSMAYAHITYQTAWFKTYYPTEYMCALLTSYSDNQDRLKPTLVDCKRNGITILPPDINNSHADFRPVKEGFISYGLSAIKGIGEDKLTPIIREREKNGAFKSVLDLKVRCPTHFTKSVAEGLRFSGALDNLETIKPLPDGALRPLSSVMGGTMTTRDIAEVQERLSLSQQEANKAIARGMEIKEAMVLLINNYNETTSFKTSIGDISLDCSNNIIFKEAGRLQSYITDLLNTTGLNEQIYRKHSANLNKIRSDMTERETLLVPMFKNASNEASVANKEVDSLISAQVDSLKNSSEVARFDKRAFLEKDCSCLDGSTKPPLQFLLENFDIIEKISKYGSFSEEIKQYIIDVKAGAGVDHDTEKKKYMDTCVRVYVHALLPKAMAVYESIKYNDVSRYADGFRLERECGYLTYFVTGHPFDVDNMRNLLLKHFKNIPITYIQAPQFYDEDLDDDLEIEKAQQKNRQIRRDTPQTRVAGIITSCRSFKVRKEGSKLQGRDMAAFTLDDSTAAMTIVVLPDAYDAVKQSIKNGMPFATEGQVFYDTYRDDGSISMLPDKIYNATNINEVLYANDRNRKSGGRR</sequence>
<keyword evidence="5" id="KW-0235">DNA replication</keyword>
<feature type="domain" description="PHP" evidence="8">
    <location>
        <begin position="13"/>
        <end position="79"/>
    </location>
</feature>
<evidence type="ECO:0000256" key="6">
    <source>
        <dbReference type="ARBA" id="ARBA00022932"/>
    </source>
</evidence>
<dbReference type="PANTHER" id="PTHR32294">
    <property type="entry name" value="DNA POLYMERASE III SUBUNIT ALPHA"/>
    <property type="match status" value="1"/>
</dbReference>
<dbReference type="Pfam" id="PF17657">
    <property type="entry name" value="DNA_pol3_finger"/>
    <property type="match status" value="1"/>
</dbReference>
<dbReference type="Pfam" id="PF07733">
    <property type="entry name" value="DNA_pol3_alpha"/>
    <property type="match status" value="1"/>
</dbReference>
<dbReference type="Gene3D" id="3.20.20.140">
    <property type="entry name" value="Metal-dependent hydrolases"/>
    <property type="match status" value="2"/>
</dbReference>
<evidence type="ECO:0000259" key="10">
    <source>
        <dbReference type="Pfam" id="PF14579"/>
    </source>
</evidence>
<dbReference type="EC" id="2.7.7.7" evidence="1"/>
<evidence type="ECO:0000256" key="7">
    <source>
        <dbReference type="ARBA" id="ARBA00049244"/>
    </source>
</evidence>
<proteinExistence type="predicted"/>
<feature type="domain" description="DNA polymerase helix-hairpin-helix motif" evidence="10">
    <location>
        <begin position="1197"/>
        <end position="1280"/>
    </location>
</feature>
<evidence type="ECO:0000259" key="9">
    <source>
        <dbReference type="Pfam" id="PF07733"/>
    </source>
</evidence>
<comment type="caution">
    <text evidence="12">The sequence shown here is derived from an EMBL/GenBank/DDBJ whole genome shotgun (WGS) entry which is preliminary data.</text>
</comment>
<keyword evidence="6" id="KW-0239">DNA-directed DNA polymerase</keyword>
<keyword evidence="3" id="KW-0808">Transferase</keyword>
<dbReference type="Pfam" id="PF14579">
    <property type="entry name" value="HHH_6"/>
    <property type="match status" value="1"/>
</dbReference>
<evidence type="ECO:0000259" key="11">
    <source>
        <dbReference type="Pfam" id="PF17657"/>
    </source>
</evidence>
<dbReference type="InterPro" id="IPR040982">
    <property type="entry name" value="DNA_pol3_finger"/>
</dbReference>
<feature type="domain" description="DNA polymerase III alpha subunit finger" evidence="11">
    <location>
        <begin position="955"/>
        <end position="1124"/>
    </location>
</feature>
<evidence type="ECO:0000256" key="3">
    <source>
        <dbReference type="ARBA" id="ARBA00022679"/>
    </source>
</evidence>
<protein>
    <recommendedName>
        <fullName evidence="2">DNA polymerase III subunit alpha</fullName>
        <ecNumber evidence="1">2.7.7.7</ecNumber>
    </recommendedName>
</protein>
<dbReference type="EMBL" id="PYNF01000002">
    <property type="protein sequence ID" value="PSV01165.1"/>
    <property type="molecule type" value="Genomic_DNA"/>
</dbReference>
<evidence type="ECO:0000256" key="2">
    <source>
        <dbReference type="ARBA" id="ARBA00019114"/>
    </source>
</evidence>
<dbReference type="InterPro" id="IPR011708">
    <property type="entry name" value="DNA_pol3_alpha_NTPase_dom"/>
</dbReference>
<evidence type="ECO:0000256" key="5">
    <source>
        <dbReference type="ARBA" id="ARBA00022705"/>
    </source>
</evidence>
<evidence type="ECO:0000256" key="4">
    <source>
        <dbReference type="ARBA" id="ARBA00022695"/>
    </source>
</evidence>
<dbReference type="GO" id="GO:0006260">
    <property type="term" value="P:DNA replication"/>
    <property type="evidence" value="ECO:0007669"/>
    <property type="project" value="UniProtKB-KW"/>
</dbReference>
<dbReference type="CDD" id="cd04485">
    <property type="entry name" value="DnaE_OBF"/>
    <property type="match status" value="1"/>
</dbReference>
<dbReference type="InterPro" id="IPR004013">
    <property type="entry name" value="PHP_dom"/>
</dbReference>
<dbReference type="Proteomes" id="UP000241426">
    <property type="component" value="Unassembled WGS sequence"/>
</dbReference>
<dbReference type="InterPro" id="IPR004805">
    <property type="entry name" value="DnaE2/DnaE/PolC"/>
</dbReference>
<evidence type="ECO:0000313" key="13">
    <source>
        <dbReference type="Proteomes" id="UP000241426"/>
    </source>
</evidence>
<reference evidence="12 13" key="1">
    <citation type="submission" date="2018-01" db="EMBL/GenBank/DDBJ databases">
        <title>Whole genome sequencing of Histamine producing bacteria.</title>
        <authorList>
            <person name="Butler K."/>
        </authorList>
    </citation>
    <scope>NUCLEOTIDE SEQUENCE [LARGE SCALE GENOMIC DNA]</scope>
    <source>
        <strain evidence="12 13">FS-7.2</strain>
    </source>
</reference>
<dbReference type="NCBIfam" id="TIGR00594">
    <property type="entry name" value="polc"/>
    <property type="match status" value="1"/>
</dbReference>
<gene>
    <name evidence="12" type="ORF">C9J27_03840</name>
</gene>
<dbReference type="GO" id="GO:0003887">
    <property type="term" value="F:DNA-directed DNA polymerase activity"/>
    <property type="evidence" value="ECO:0007669"/>
    <property type="project" value="UniProtKB-KW"/>
</dbReference>
<comment type="catalytic activity">
    <reaction evidence="7">
        <text>DNA(n) + a 2'-deoxyribonucleoside 5'-triphosphate = DNA(n+1) + diphosphate</text>
        <dbReference type="Rhea" id="RHEA:22508"/>
        <dbReference type="Rhea" id="RHEA-COMP:17339"/>
        <dbReference type="Rhea" id="RHEA-COMP:17340"/>
        <dbReference type="ChEBI" id="CHEBI:33019"/>
        <dbReference type="ChEBI" id="CHEBI:61560"/>
        <dbReference type="ChEBI" id="CHEBI:173112"/>
        <dbReference type="EC" id="2.7.7.7"/>
    </reaction>
</comment>
<keyword evidence="4" id="KW-0548">Nucleotidyltransferase</keyword>
<dbReference type="PANTHER" id="PTHR32294:SF0">
    <property type="entry name" value="DNA POLYMERASE III SUBUNIT ALPHA"/>
    <property type="match status" value="1"/>
</dbReference>
<dbReference type="Gene3D" id="1.10.150.870">
    <property type="match status" value="1"/>
</dbReference>
<name>A0A2T3KN46_9GAMM</name>
<organism evidence="12 13">
    <name type="scientific">Photobacterium kishitanii</name>
    <dbReference type="NCBI Taxonomy" id="318456"/>
    <lineage>
        <taxon>Bacteria</taxon>
        <taxon>Pseudomonadati</taxon>
        <taxon>Pseudomonadota</taxon>
        <taxon>Gammaproteobacteria</taxon>
        <taxon>Vibrionales</taxon>
        <taxon>Vibrionaceae</taxon>
        <taxon>Photobacterium</taxon>
    </lineage>
</organism>